<dbReference type="Gene3D" id="3.30.70.270">
    <property type="match status" value="1"/>
</dbReference>
<dbReference type="InterPro" id="IPR000160">
    <property type="entry name" value="GGDEF_dom"/>
</dbReference>
<evidence type="ECO:0000259" key="4">
    <source>
        <dbReference type="PROSITE" id="PS50110"/>
    </source>
</evidence>
<comment type="caution">
    <text evidence="6">The sequence shown here is derived from an EMBL/GenBank/DDBJ whole genome shotgun (WGS) entry which is preliminary data.</text>
</comment>
<keyword evidence="7" id="KW-1185">Reference proteome</keyword>
<dbReference type="Proteomes" id="UP001193680">
    <property type="component" value="Unassembled WGS sequence"/>
</dbReference>
<dbReference type="CDD" id="cd19920">
    <property type="entry name" value="REC_PA4781-like"/>
    <property type="match status" value="1"/>
</dbReference>
<dbReference type="InterPro" id="IPR001789">
    <property type="entry name" value="Sig_transdc_resp-reg_receiver"/>
</dbReference>
<protein>
    <recommendedName>
        <fullName evidence="1">diguanylate cyclase</fullName>
        <ecNumber evidence="1">2.7.7.65</ecNumber>
    </recommendedName>
</protein>
<organism evidence="6 7">
    <name type="scientific">Thiomicrorhabdus heinhorstiae</name>
    <dbReference type="NCBI Taxonomy" id="2748010"/>
    <lineage>
        <taxon>Bacteria</taxon>
        <taxon>Pseudomonadati</taxon>
        <taxon>Pseudomonadota</taxon>
        <taxon>Gammaproteobacteria</taxon>
        <taxon>Thiotrichales</taxon>
        <taxon>Piscirickettsiaceae</taxon>
        <taxon>Thiomicrorhabdus</taxon>
    </lineage>
</organism>
<dbReference type="NCBIfam" id="TIGR00254">
    <property type="entry name" value="GGDEF"/>
    <property type="match status" value="1"/>
</dbReference>
<name>A0ABS0C0L0_9GAMM</name>
<dbReference type="InterPro" id="IPR000014">
    <property type="entry name" value="PAS"/>
</dbReference>
<reference evidence="6 7" key="1">
    <citation type="submission" date="2020-11" db="EMBL/GenBank/DDBJ databases">
        <title>Sulfur oxidizing isolate from Hospital Hole Sinkhole.</title>
        <authorList>
            <person name="Scott K.M."/>
        </authorList>
    </citation>
    <scope>NUCLEOTIDE SEQUENCE [LARGE SCALE GENOMIC DNA]</scope>
    <source>
        <strain evidence="6 7">HH1</strain>
    </source>
</reference>
<evidence type="ECO:0000313" key="6">
    <source>
        <dbReference type="EMBL" id="MBF6057781.1"/>
    </source>
</evidence>
<dbReference type="NCBIfam" id="TIGR00229">
    <property type="entry name" value="sensory_box"/>
    <property type="match status" value="1"/>
</dbReference>
<feature type="domain" description="GGDEF" evidence="5">
    <location>
        <begin position="287"/>
        <end position="416"/>
    </location>
</feature>
<dbReference type="PANTHER" id="PTHR45138">
    <property type="entry name" value="REGULATORY COMPONENTS OF SENSORY TRANSDUCTION SYSTEM"/>
    <property type="match status" value="1"/>
</dbReference>
<feature type="domain" description="Response regulatory" evidence="4">
    <location>
        <begin position="5"/>
        <end position="120"/>
    </location>
</feature>
<dbReference type="Pfam" id="PF13426">
    <property type="entry name" value="PAS_9"/>
    <property type="match status" value="1"/>
</dbReference>
<keyword evidence="3" id="KW-0597">Phosphoprotein</keyword>
<dbReference type="Gene3D" id="3.40.50.2300">
    <property type="match status" value="1"/>
</dbReference>
<dbReference type="SMART" id="SM00448">
    <property type="entry name" value="REC"/>
    <property type="match status" value="1"/>
</dbReference>
<dbReference type="Pfam" id="PF00990">
    <property type="entry name" value="GGDEF"/>
    <property type="match status" value="1"/>
</dbReference>
<dbReference type="InterPro" id="IPR050469">
    <property type="entry name" value="Diguanylate_Cyclase"/>
</dbReference>
<dbReference type="InterPro" id="IPR029787">
    <property type="entry name" value="Nucleotide_cyclase"/>
</dbReference>
<dbReference type="SMART" id="SM00267">
    <property type="entry name" value="GGDEF"/>
    <property type="match status" value="1"/>
</dbReference>
<dbReference type="PANTHER" id="PTHR45138:SF9">
    <property type="entry name" value="DIGUANYLATE CYCLASE DGCM-RELATED"/>
    <property type="match status" value="1"/>
</dbReference>
<feature type="modified residue" description="4-aspartylphosphate" evidence="3">
    <location>
        <position position="53"/>
    </location>
</feature>
<evidence type="ECO:0000313" key="7">
    <source>
        <dbReference type="Proteomes" id="UP001193680"/>
    </source>
</evidence>
<dbReference type="Pfam" id="PF00072">
    <property type="entry name" value="Response_reg"/>
    <property type="match status" value="1"/>
</dbReference>
<dbReference type="EMBL" id="JACBGI020000007">
    <property type="protein sequence ID" value="MBF6057781.1"/>
    <property type="molecule type" value="Genomic_DNA"/>
</dbReference>
<dbReference type="SUPFAM" id="SSF52172">
    <property type="entry name" value="CheY-like"/>
    <property type="match status" value="1"/>
</dbReference>
<dbReference type="InterPro" id="IPR043128">
    <property type="entry name" value="Rev_trsase/Diguanyl_cyclase"/>
</dbReference>
<evidence type="ECO:0000259" key="5">
    <source>
        <dbReference type="PROSITE" id="PS50887"/>
    </source>
</evidence>
<evidence type="ECO:0000256" key="1">
    <source>
        <dbReference type="ARBA" id="ARBA00012528"/>
    </source>
</evidence>
<evidence type="ECO:0000256" key="3">
    <source>
        <dbReference type="PROSITE-ProRule" id="PRU00169"/>
    </source>
</evidence>
<proteinExistence type="predicted"/>
<dbReference type="RefSeq" id="WP_185977926.1">
    <property type="nucleotide sequence ID" value="NZ_JACBGI020000007.1"/>
</dbReference>
<sequence>MSKSLVLVVDDEPINLRMVSTILQDRYEILVAKNGHSALEIVEHQKPDLILLDIVMPDMDGFEVIRALRKKTVSAEIPVIFLTSKTDQAAIVESFRLGGVDYITKPFYQEELNVRVDNQVRMHRLQSNLNVELKRSHRNFQIMDRHIAFIFIDFTASITFASSFFCQNFGCSVKDVVGKKVNVLKSNLTPQNLYKELWNTISQEKDYHCEIEDRNFQGGTNWYSVNITPNYDEYDNWIGYIAFYKNIDDQIQLKALSETDKLTGINNRAKLDKELSRELDRSERYDSPLSIIMLDLDYFKDVNDHFGHEIGDQVIQAIAHILYNNVRKVDIVGRWGGEEFLIICPQTDQEGAQTLAENLRSKIEVFDFPEVGQRTSSFGVAQFQKEEDRVTFFRRADQALYKAKREGRNRVCIAMPE</sequence>
<dbReference type="InterPro" id="IPR035965">
    <property type="entry name" value="PAS-like_dom_sf"/>
</dbReference>
<comment type="catalytic activity">
    <reaction evidence="2">
        <text>2 GTP = 3',3'-c-di-GMP + 2 diphosphate</text>
        <dbReference type="Rhea" id="RHEA:24898"/>
        <dbReference type="ChEBI" id="CHEBI:33019"/>
        <dbReference type="ChEBI" id="CHEBI:37565"/>
        <dbReference type="ChEBI" id="CHEBI:58805"/>
        <dbReference type="EC" id="2.7.7.65"/>
    </reaction>
</comment>
<accession>A0ABS0C0L0</accession>
<dbReference type="PROSITE" id="PS50887">
    <property type="entry name" value="GGDEF"/>
    <property type="match status" value="1"/>
</dbReference>
<dbReference type="Gene3D" id="3.30.450.20">
    <property type="entry name" value="PAS domain"/>
    <property type="match status" value="1"/>
</dbReference>
<dbReference type="SUPFAM" id="SSF55785">
    <property type="entry name" value="PYP-like sensor domain (PAS domain)"/>
    <property type="match status" value="1"/>
</dbReference>
<dbReference type="CDD" id="cd00130">
    <property type="entry name" value="PAS"/>
    <property type="match status" value="1"/>
</dbReference>
<dbReference type="CDD" id="cd01949">
    <property type="entry name" value="GGDEF"/>
    <property type="match status" value="1"/>
</dbReference>
<dbReference type="EC" id="2.7.7.65" evidence="1"/>
<evidence type="ECO:0000256" key="2">
    <source>
        <dbReference type="ARBA" id="ARBA00034247"/>
    </source>
</evidence>
<dbReference type="InterPro" id="IPR011006">
    <property type="entry name" value="CheY-like_superfamily"/>
</dbReference>
<dbReference type="SUPFAM" id="SSF55073">
    <property type="entry name" value="Nucleotide cyclase"/>
    <property type="match status" value="1"/>
</dbReference>
<dbReference type="PROSITE" id="PS50110">
    <property type="entry name" value="RESPONSE_REGULATORY"/>
    <property type="match status" value="1"/>
</dbReference>
<gene>
    <name evidence="6" type="ORF">H8792_005445</name>
</gene>